<accession>A0A537JCI0</accession>
<dbReference type="Pfam" id="PF00496">
    <property type="entry name" value="SBP_bac_5"/>
    <property type="match status" value="1"/>
</dbReference>
<dbReference type="AlphaFoldDB" id="A0A537JCI0"/>
<gene>
    <name evidence="5" type="ORF">E6H04_08025</name>
</gene>
<dbReference type="PANTHER" id="PTHR30290:SF9">
    <property type="entry name" value="OLIGOPEPTIDE-BINDING PROTEIN APPA"/>
    <property type="match status" value="1"/>
</dbReference>
<dbReference type="PANTHER" id="PTHR30290">
    <property type="entry name" value="PERIPLASMIC BINDING COMPONENT OF ABC TRANSPORTER"/>
    <property type="match status" value="1"/>
</dbReference>
<dbReference type="GO" id="GO:1904680">
    <property type="term" value="F:peptide transmembrane transporter activity"/>
    <property type="evidence" value="ECO:0007669"/>
    <property type="project" value="TreeGrafter"/>
</dbReference>
<reference evidence="5 6" key="1">
    <citation type="journal article" date="2019" name="Nat. Microbiol.">
        <title>Mediterranean grassland soil C-N compound turnover is dependent on rainfall and depth, and is mediated by genomically divergent microorganisms.</title>
        <authorList>
            <person name="Diamond S."/>
            <person name="Andeer P.F."/>
            <person name="Li Z."/>
            <person name="Crits-Christoph A."/>
            <person name="Burstein D."/>
            <person name="Anantharaman K."/>
            <person name="Lane K.R."/>
            <person name="Thomas B.C."/>
            <person name="Pan C."/>
            <person name="Northen T.R."/>
            <person name="Banfield J.F."/>
        </authorList>
    </citation>
    <scope>NUCLEOTIDE SEQUENCE [LARGE SCALE GENOMIC DNA]</scope>
    <source>
        <strain evidence="5">NP_7</strain>
    </source>
</reference>
<evidence type="ECO:0000259" key="4">
    <source>
        <dbReference type="Pfam" id="PF00496"/>
    </source>
</evidence>
<evidence type="ECO:0000256" key="3">
    <source>
        <dbReference type="ARBA" id="ARBA00022729"/>
    </source>
</evidence>
<feature type="domain" description="Solute-binding protein family 5" evidence="4">
    <location>
        <begin position="87"/>
        <end position="435"/>
    </location>
</feature>
<dbReference type="GO" id="GO:0042597">
    <property type="term" value="C:periplasmic space"/>
    <property type="evidence" value="ECO:0007669"/>
    <property type="project" value="UniProtKB-ARBA"/>
</dbReference>
<keyword evidence="2" id="KW-0813">Transport</keyword>
<name>A0A537JCI0_9BACT</name>
<dbReference type="Gene3D" id="3.90.76.10">
    <property type="entry name" value="Dipeptide-binding Protein, Domain 1"/>
    <property type="match status" value="1"/>
</dbReference>
<dbReference type="Proteomes" id="UP000320048">
    <property type="component" value="Unassembled WGS sequence"/>
</dbReference>
<protein>
    <submittedName>
        <fullName evidence="5">ABC transporter substrate-binding protein</fullName>
    </submittedName>
</protein>
<dbReference type="PROSITE" id="PS51318">
    <property type="entry name" value="TAT"/>
    <property type="match status" value="1"/>
</dbReference>
<dbReference type="InterPro" id="IPR030678">
    <property type="entry name" value="Peptide/Ni-bd"/>
</dbReference>
<dbReference type="InterPro" id="IPR000914">
    <property type="entry name" value="SBP_5_dom"/>
</dbReference>
<dbReference type="PROSITE" id="PS50096">
    <property type="entry name" value="IQ"/>
    <property type="match status" value="1"/>
</dbReference>
<dbReference type="Gene3D" id="3.10.105.10">
    <property type="entry name" value="Dipeptide-binding Protein, Domain 3"/>
    <property type="match status" value="1"/>
</dbReference>
<evidence type="ECO:0000256" key="1">
    <source>
        <dbReference type="ARBA" id="ARBA00005695"/>
    </source>
</evidence>
<dbReference type="PIRSF" id="PIRSF002741">
    <property type="entry name" value="MppA"/>
    <property type="match status" value="1"/>
</dbReference>
<dbReference type="Gene3D" id="3.40.190.10">
    <property type="entry name" value="Periplasmic binding protein-like II"/>
    <property type="match status" value="1"/>
</dbReference>
<evidence type="ECO:0000313" key="5">
    <source>
        <dbReference type="EMBL" id="TMI80776.1"/>
    </source>
</evidence>
<dbReference type="EMBL" id="VBAO01000199">
    <property type="protein sequence ID" value="TMI80776.1"/>
    <property type="molecule type" value="Genomic_DNA"/>
</dbReference>
<sequence>MRKSQPNVRRVSRRRFLARGGLVLGGALGLRIFPTASYGATQRSGRIVAAVSERMLVLDPADHYSISATSVLRHIFDPLIDVTNDHKFTPALAESWEAINNSTWRFTLRKGVTFHDGTPFNADSVLYTLRRVRDNTKLIKAFVYQDLDAIEKDGEYGVTVTTKRPFGSLPAHLTMLGMLPPGAAGREDSFFQRPVGTGPFQFAGWTRGEVVNLAANPHYWKSGIPRVARVSFRFIPELSTRAAGLRSGEFHVIDRVPPDMAQTLKASPGVKVQSLLGLEVQQWLFQLAKAPNDNLQLRKAISLGIDRSAIIKDLLLSTARPAVCPIPPGLIGHVNLGVKPYDPEKAKALLRDAGYQGQPLEFVLMKDLYPKQLEIAQAVESMLRDVGVRFEIRNLEIATARQLRSAGKYDMFFSGWAHLPHDPDWYFGQWFTKAGAVGLSRYYNPKVEQLIAEARLPDPRIRAQRYEELQRILWTEEEPTIWPYYSQAIYGVRDTVRGYEARADYYVLLSDVSVS</sequence>
<proteinExistence type="inferred from homology"/>
<dbReference type="CDD" id="cd00995">
    <property type="entry name" value="PBP2_NikA_DppA_OppA_like"/>
    <property type="match status" value="1"/>
</dbReference>
<evidence type="ECO:0000313" key="6">
    <source>
        <dbReference type="Proteomes" id="UP000320048"/>
    </source>
</evidence>
<dbReference type="SUPFAM" id="SSF53850">
    <property type="entry name" value="Periplasmic binding protein-like II"/>
    <property type="match status" value="1"/>
</dbReference>
<comment type="similarity">
    <text evidence="1">Belongs to the bacterial solute-binding protein 5 family.</text>
</comment>
<dbReference type="InterPro" id="IPR039424">
    <property type="entry name" value="SBP_5"/>
</dbReference>
<comment type="caution">
    <text evidence="5">The sequence shown here is derived from an EMBL/GenBank/DDBJ whole genome shotgun (WGS) entry which is preliminary data.</text>
</comment>
<dbReference type="InterPro" id="IPR006311">
    <property type="entry name" value="TAT_signal"/>
</dbReference>
<dbReference type="GO" id="GO:0015833">
    <property type="term" value="P:peptide transport"/>
    <property type="evidence" value="ECO:0007669"/>
    <property type="project" value="TreeGrafter"/>
</dbReference>
<evidence type="ECO:0000256" key="2">
    <source>
        <dbReference type="ARBA" id="ARBA00022448"/>
    </source>
</evidence>
<keyword evidence="3" id="KW-0732">Signal</keyword>
<organism evidence="5 6">
    <name type="scientific">Candidatus Segetimicrobium genomatis</name>
    <dbReference type="NCBI Taxonomy" id="2569760"/>
    <lineage>
        <taxon>Bacteria</taxon>
        <taxon>Bacillati</taxon>
        <taxon>Candidatus Sysuimicrobiota</taxon>
        <taxon>Candidatus Sysuimicrobiia</taxon>
        <taxon>Candidatus Sysuimicrobiales</taxon>
        <taxon>Candidatus Segetimicrobiaceae</taxon>
        <taxon>Candidatus Segetimicrobium</taxon>
    </lineage>
</organism>
<dbReference type="GO" id="GO:0043190">
    <property type="term" value="C:ATP-binding cassette (ABC) transporter complex"/>
    <property type="evidence" value="ECO:0007669"/>
    <property type="project" value="InterPro"/>
</dbReference>